<dbReference type="AlphaFoldDB" id="A0A9W6BY85"/>
<dbReference type="InterPro" id="IPR039261">
    <property type="entry name" value="FNR_nucleotide-bd"/>
</dbReference>
<protein>
    <recommendedName>
        <fullName evidence="8">FAD-binding FR-type domain-containing protein</fullName>
    </recommendedName>
</protein>
<evidence type="ECO:0000256" key="6">
    <source>
        <dbReference type="SAM" id="MobiDB-lite"/>
    </source>
</evidence>
<evidence type="ECO:0000256" key="3">
    <source>
        <dbReference type="ARBA" id="ARBA00022989"/>
    </source>
</evidence>
<dbReference type="EMBL" id="BRXU01000031">
    <property type="protein sequence ID" value="GLC60050.1"/>
    <property type="molecule type" value="Genomic_DNA"/>
</dbReference>
<evidence type="ECO:0000256" key="2">
    <source>
        <dbReference type="ARBA" id="ARBA00022692"/>
    </source>
</evidence>
<keyword evidence="4" id="KW-0560">Oxidoreductase</keyword>
<dbReference type="Proteomes" id="UP001165080">
    <property type="component" value="Unassembled WGS sequence"/>
</dbReference>
<dbReference type="SUPFAM" id="SSF52343">
    <property type="entry name" value="Ferredoxin reductase-like, C-terminal NADP-linked domain"/>
    <property type="match status" value="1"/>
</dbReference>
<dbReference type="SFLD" id="SFLDS00052">
    <property type="entry name" value="Ferric_Reductase_Domain"/>
    <property type="match status" value="1"/>
</dbReference>
<feature type="transmembrane region" description="Helical" evidence="7">
    <location>
        <begin position="81"/>
        <end position="101"/>
    </location>
</feature>
<feature type="domain" description="FAD-binding FR-type" evidence="8">
    <location>
        <begin position="459"/>
        <end position="575"/>
    </location>
</feature>
<feature type="transmembrane region" description="Helical" evidence="7">
    <location>
        <begin position="724"/>
        <end position="747"/>
    </location>
</feature>
<dbReference type="PROSITE" id="PS51384">
    <property type="entry name" value="FAD_FR"/>
    <property type="match status" value="1"/>
</dbReference>
<evidence type="ECO:0000256" key="5">
    <source>
        <dbReference type="ARBA" id="ARBA00023136"/>
    </source>
</evidence>
<feature type="region of interest" description="Disordered" evidence="6">
    <location>
        <begin position="267"/>
        <end position="294"/>
    </location>
</feature>
<dbReference type="InterPro" id="IPR013121">
    <property type="entry name" value="Fe_red_NAD-bd_6"/>
</dbReference>
<comment type="caution">
    <text evidence="9">The sequence shown here is derived from an EMBL/GenBank/DDBJ whole genome shotgun (WGS) entry which is preliminary data.</text>
</comment>
<proteinExistence type="predicted"/>
<dbReference type="PANTHER" id="PTHR11972:SF69">
    <property type="entry name" value="FERRIC REDUCTION OXIDASE 6-RELATED"/>
    <property type="match status" value="1"/>
</dbReference>
<evidence type="ECO:0000313" key="9">
    <source>
        <dbReference type="EMBL" id="GLC60050.1"/>
    </source>
</evidence>
<comment type="subcellular location">
    <subcellularLocation>
        <location evidence="1">Membrane</location>
        <topology evidence="1">Multi-pass membrane protein</topology>
    </subcellularLocation>
</comment>
<feature type="transmembrane region" description="Helical" evidence="7">
    <location>
        <begin position="767"/>
        <end position="791"/>
    </location>
</feature>
<keyword evidence="3 7" id="KW-1133">Transmembrane helix</keyword>
<feature type="compositionally biased region" description="Low complexity" evidence="6">
    <location>
        <begin position="957"/>
        <end position="974"/>
    </location>
</feature>
<dbReference type="InterPro" id="IPR017927">
    <property type="entry name" value="FAD-bd_FR_type"/>
</dbReference>
<feature type="transmembrane region" description="Helical" evidence="7">
    <location>
        <begin position="387"/>
        <end position="408"/>
    </location>
</feature>
<feature type="region of interest" description="Disordered" evidence="6">
    <location>
        <begin position="848"/>
        <end position="934"/>
    </location>
</feature>
<dbReference type="Pfam" id="PF01794">
    <property type="entry name" value="Ferric_reduct"/>
    <property type="match status" value="1"/>
</dbReference>
<keyword evidence="10" id="KW-1185">Reference proteome</keyword>
<feature type="compositionally biased region" description="Low complexity" evidence="6">
    <location>
        <begin position="267"/>
        <end position="293"/>
    </location>
</feature>
<dbReference type="InterPro" id="IPR013130">
    <property type="entry name" value="Fe3_Rdtase_TM_dom"/>
</dbReference>
<dbReference type="GO" id="GO:0005886">
    <property type="term" value="C:plasma membrane"/>
    <property type="evidence" value="ECO:0007669"/>
    <property type="project" value="TreeGrafter"/>
</dbReference>
<evidence type="ECO:0000313" key="10">
    <source>
        <dbReference type="Proteomes" id="UP001165080"/>
    </source>
</evidence>
<keyword evidence="5 7" id="KW-0472">Membrane</keyword>
<evidence type="ECO:0000256" key="4">
    <source>
        <dbReference type="ARBA" id="ARBA00023002"/>
    </source>
</evidence>
<keyword evidence="2 7" id="KW-0812">Transmembrane</keyword>
<evidence type="ECO:0000256" key="7">
    <source>
        <dbReference type="SAM" id="Phobius"/>
    </source>
</evidence>
<reference evidence="9 10" key="1">
    <citation type="journal article" date="2023" name="Commun. Biol.">
        <title>Reorganization of the ancestral sex-determining regions during the evolution of trioecy in Pleodorina starrii.</title>
        <authorList>
            <person name="Takahashi K."/>
            <person name="Suzuki S."/>
            <person name="Kawai-Toyooka H."/>
            <person name="Yamamoto K."/>
            <person name="Hamaji T."/>
            <person name="Ootsuki R."/>
            <person name="Yamaguchi H."/>
            <person name="Kawachi M."/>
            <person name="Higashiyama T."/>
            <person name="Nozaki H."/>
        </authorList>
    </citation>
    <scope>NUCLEOTIDE SEQUENCE [LARGE SCALE GENOMIC DNA]</scope>
    <source>
        <strain evidence="9 10">NIES-4479</strain>
    </source>
</reference>
<dbReference type="InterPro" id="IPR050369">
    <property type="entry name" value="RBOH/FRE"/>
</dbReference>
<dbReference type="Pfam" id="PF08030">
    <property type="entry name" value="NAD_binding_6"/>
    <property type="match status" value="1"/>
</dbReference>
<name>A0A9W6BY85_9CHLO</name>
<evidence type="ECO:0000256" key="1">
    <source>
        <dbReference type="ARBA" id="ARBA00004141"/>
    </source>
</evidence>
<feature type="transmembrane region" description="Helical" evidence="7">
    <location>
        <begin position="347"/>
        <end position="367"/>
    </location>
</feature>
<evidence type="ECO:0000259" key="8">
    <source>
        <dbReference type="PROSITE" id="PS51384"/>
    </source>
</evidence>
<dbReference type="GO" id="GO:0016491">
    <property type="term" value="F:oxidoreductase activity"/>
    <property type="evidence" value="ECO:0007669"/>
    <property type="project" value="UniProtKB-KW"/>
</dbReference>
<dbReference type="Pfam" id="PF08022">
    <property type="entry name" value="FAD_binding_8"/>
    <property type="match status" value="1"/>
</dbReference>
<dbReference type="CDD" id="cd06186">
    <property type="entry name" value="NOX_Duox_like_FAD_NADP"/>
    <property type="match status" value="1"/>
</dbReference>
<gene>
    <name evidence="9" type="primary">PLEST005752</name>
    <name evidence="9" type="ORF">PLESTB_001567900</name>
</gene>
<accession>A0A9W6BY85</accession>
<feature type="transmembrane region" description="Helical" evidence="7">
    <location>
        <begin position="415"/>
        <end position="432"/>
    </location>
</feature>
<sequence length="1093" mass="117281">MRAMQHPVLHVALVSAMWALVIGGATTFSFFFIMAPTRWFYVNAHDFIAWRNGLVLQYDFANATTGKATPLLSATNSFILIWQWCGTLAAALGSAGLLWAYSSNSMMKPAADLTTTEHPAAGAACAAAARNKAARRGRRPVATCVAKAASRVRRLLRWQLPPRGLWRAVLGPDGLSLLDLILILLWFGLHIMWLTDMTFRVLDTRRMPAATKTVTTKSNTTTAITANSTGTAALNSSPLPAANTSSAAEVNATRAAARLRSLLAANSTNSNAGNSSGSNGTSTTNAKTTTTTTVKPLPREVQGSLAKYTGFVGNLDLLLLFFPLPRCNFLHWLLNSDFPAMVKYHRWLGHGTLLMYSLHGVIYMAIWKADGTFSANMQWAMGSYVNNVAGLIALISGWVLWITSIPYIRRHFFNLFYSCHITGTVVFMLFAFMHRKDIMGWVLPGVFLYLLDCVLRTLQQAFNWTRVSAEATAAPGAAAVASLSPHNSVLTLTIQCDKSLSWAGLDIVFLNVPEISWWQWHPFTLATSSAGGDTKMVLHIKTYSHWTQRLVSRLATDATPLKLYVSGPYHGAHRKWITNFDRHIFVAGGIGVTPPMGLLEDLIARRKAVAAATGCHPPGRVSLIWISRSRDELGTLPYDILQEAARDGPDAWLDLQLYLTSEEEEENVVIGNKAAASSGSSGSGNSTAVTVPVNYLVPTTTNVADDQAGHIARPLSHDYMFSPLLWAAAVVLCFGGGFAGFICAQAYEAHISRIVAVRKDYTHVGMLQFAALGLGASLPPALLMLAAHLFIRARRSWGQAAANTAAAASCPQQQKQQCTMYDKHTKASHAHGGAAGCRVAPAAAPVANTNTPMGFKSAPPDTAQQQDEFSSVLQSDTNRGAERQQQPSAAMEAATAAAGARYGNNGGGGSSSRSSNSSSNPAHDGRGPLSSEPYIRHCKPDLAALLEEVTRTGGGPQQQQQPVLQQQRPRRPYVSVEARASSVGAVAAGTQTGKAAAASTTVGGSPSDPNVEVATKGEILTDLDLGSDLDQQGEGDDDQQDLDLDPSDLRVAVFVAGPVRLVEAVEETCARLNGVWGRAGRAYLEAHPLTHEL</sequence>
<dbReference type="SFLD" id="SFLDG01168">
    <property type="entry name" value="Ferric_reductase_subgroup_(FRE"/>
    <property type="match status" value="1"/>
</dbReference>
<organism evidence="9 10">
    <name type="scientific">Pleodorina starrii</name>
    <dbReference type="NCBI Taxonomy" id="330485"/>
    <lineage>
        <taxon>Eukaryota</taxon>
        <taxon>Viridiplantae</taxon>
        <taxon>Chlorophyta</taxon>
        <taxon>core chlorophytes</taxon>
        <taxon>Chlorophyceae</taxon>
        <taxon>CS clade</taxon>
        <taxon>Chlamydomonadales</taxon>
        <taxon>Volvocaceae</taxon>
        <taxon>Pleodorina</taxon>
    </lineage>
</organism>
<feature type="compositionally biased region" description="Low complexity" evidence="6">
    <location>
        <begin position="911"/>
        <end position="922"/>
    </location>
</feature>
<feature type="region of interest" description="Disordered" evidence="6">
    <location>
        <begin position="951"/>
        <end position="974"/>
    </location>
</feature>
<dbReference type="InterPro" id="IPR013112">
    <property type="entry name" value="FAD-bd_8"/>
</dbReference>
<feature type="compositionally biased region" description="Low complexity" evidence="6">
    <location>
        <begin position="888"/>
        <end position="903"/>
    </location>
</feature>
<feature type="transmembrane region" description="Helical" evidence="7">
    <location>
        <begin position="175"/>
        <end position="195"/>
    </location>
</feature>
<feature type="transmembrane region" description="Helical" evidence="7">
    <location>
        <begin position="12"/>
        <end position="35"/>
    </location>
</feature>
<dbReference type="PANTHER" id="PTHR11972">
    <property type="entry name" value="NADPH OXIDASE"/>
    <property type="match status" value="1"/>
</dbReference>
<feature type="compositionally biased region" description="Polar residues" evidence="6">
    <location>
        <begin position="862"/>
        <end position="887"/>
    </location>
</feature>
<dbReference type="Gene3D" id="3.40.50.80">
    <property type="entry name" value="Nucleotide-binding domain of ferredoxin-NADP reductase (FNR) module"/>
    <property type="match status" value="1"/>
</dbReference>